<keyword evidence="4" id="KW-1185">Reference proteome</keyword>
<feature type="transmembrane region" description="Helical" evidence="1">
    <location>
        <begin position="425"/>
        <end position="450"/>
    </location>
</feature>
<keyword evidence="1" id="KW-0812">Transmembrane</keyword>
<evidence type="ECO:0000256" key="1">
    <source>
        <dbReference type="SAM" id="Phobius"/>
    </source>
</evidence>
<keyword evidence="2" id="KW-0732">Signal</keyword>
<organism evidence="3 4">
    <name type="scientific">Lentithecium fluviatile CBS 122367</name>
    <dbReference type="NCBI Taxonomy" id="1168545"/>
    <lineage>
        <taxon>Eukaryota</taxon>
        <taxon>Fungi</taxon>
        <taxon>Dikarya</taxon>
        <taxon>Ascomycota</taxon>
        <taxon>Pezizomycotina</taxon>
        <taxon>Dothideomycetes</taxon>
        <taxon>Pleosporomycetidae</taxon>
        <taxon>Pleosporales</taxon>
        <taxon>Massarineae</taxon>
        <taxon>Lentitheciaceae</taxon>
        <taxon>Lentithecium</taxon>
    </lineage>
</organism>
<dbReference type="EMBL" id="MU005588">
    <property type="protein sequence ID" value="KAF2682211.1"/>
    <property type="molecule type" value="Genomic_DNA"/>
</dbReference>
<feature type="chain" id="PRO_5026079762" evidence="2">
    <location>
        <begin position="26"/>
        <end position="525"/>
    </location>
</feature>
<protein>
    <submittedName>
        <fullName evidence="3">Uncharacterized protein</fullName>
    </submittedName>
</protein>
<keyword evidence="1" id="KW-1133">Transmembrane helix</keyword>
<evidence type="ECO:0000313" key="3">
    <source>
        <dbReference type="EMBL" id="KAF2682211.1"/>
    </source>
</evidence>
<dbReference type="Proteomes" id="UP000799291">
    <property type="component" value="Unassembled WGS sequence"/>
</dbReference>
<feature type="transmembrane region" description="Helical" evidence="1">
    <location>
        <begin position="348"/>
        <end position="369"/>
    </location>
</feature>
<feature type="signal peptide" evidence="2">
    <location>
        <begin position="1"/>
        <end position="25"/>
    </location>
</feature>
<accession>A0A6G1IWA1</accession>
<reference evidence="3" key="1">
    <citation type="journal article" date="2020" name="Stud. Mycol.">
        <title>101 Dothideomycetes genomes: a test case for predicting lifestyles and emergence of pathogens.</title>
        <authorList>
            <person name="Haridas S."/>
            <person name="Albert R."/>
            <person name="Binder M."/>
            <person name="Bloem J."/>
            <person name="Labutti K."/>
            <person name="Salamov A."/>
            <person name="Andreopoulos B."/>
            <person name="Baker S."/>
            <person name="Barry K."/>
            <person name="Bills G."/>
            <person name="Bluhm B."/>
            <person name="Cannon C."/>
            <person name="Castanera R."/>
            <person name="Culley D."/>
            <person name="Daum C."/>
            <person name="Ezra D."/>
            <person name="Gonzalez J."/>
            <person name="Henrissat B."/>
            <person name="Kuo A."/>
            <person name="Liang C."/>
            <person name="Lipzen A."/>
            <person name="Lutzoni F."/>
            <person name="Magnuson J."/>
            <person name="Mondo S."/>
            <person name="Nolan M."/>
            <person name="Ohm R."/>
            <person name="Pangilinan J."/>
            <person name="Park H.-J."/>
            <person name="Ramirez L."/>
            <person name="Alfaro M."/>
            <person name="Sun H."/>
            <person name="Tritt A."/>
            <person name="Yoshinaga Y."/>
            <person name="Zwiers L.-H."/>
            <person name="Turgeon B."/>
            <person name="Goodwin S."/>
            <person name="Spatafora J."/>
            <person name="Crous P."/>
            <person name="Grigoriev I."/>
        </authorList>
    </citation>
    <scope>NUCLEOTIDE SEQUENCE</scope>
    <source>
        <strain evidence="3">CBS 122367</strain>
    </source>
</reference>
<proteinExistence type="predicted"/>
<feature type="transmembrane region" description="Helical" evidence="1">
    <location>
        <begin position="94"/>
        <end position="110"/>
    </location>
</feature>
<evidence type="ECO:0000313" key="4">
    <source>
        <dbReference type="Proteomes" id="UP000799291"/>
    </source>
</evidence>
<keyword evidence="1" id="KW-0472">Membrane</keyword>
<dbReference type="OrthoDB" id="3010248at2759"/>
<dbReference type="AlphaFoldDB" id="A0A6G1IWA1"/>
<feature type="transmembrane region" description="Helical" evidence="1">
    <location>
        <begin position="218"/>
        <end position="239"/>
    </location>
</feature>
<sequence>MADARCSLLRAFAYLLVFFVLFTNAQNGFNRDVCLKRVRDGLDDGTISRNSSIFLRDEDGLPMSEPETPFLTIGGCEQVCGKSFGWYRDVGPRLSTWLIPVLLLISNMEVSPLDKRRYLMILHLLGDPIDSLYSLLLKMEAWSRCHSMARAMCRRSGRRVRNLATVLGGFEELVGFHANPADVYTRIMQSSRVNSVQVDAHIARAAQKLADSRTDERLRTLLATVLYIYQLVSAFIATVGGGNTSPPGGRIGMTMFMTWILPSILISNAIGCFTSRRTCFDILDSFVQQLDSETSLWSELRDAVPELRQYSSVEDFFESFSWSGAIYSYRPSKQLKFSTGPQDRSRSLIFLLALAPIVTSSVVASIILWHTPPIGINCRNLLVFSIIIFMFTSAFFTAATSWAGLHGETHWHVVLVKDACLAIPFVLLVFFATSGLFNSCWCWSGVYSLGAKARVPMNPVADFTLYGRTIYPILVSVCLILLILAFVAMMWMGWRGWNVMRWSEKERQDEWNRARGTKVELHPVS</sequence>
<feature type="transmembrane region" description="Helical" evidence="1">
    <location>
        <begin position="381"/>
        <end position="405"/>
    </location>
</feature>
<gene>
    <name evidence="3" type="ORF">K458DRAFT_342637</name>
</gene>
<feature type="transmembrane region" description="Helical" evidence="1">
    <location>
        <begin position="470"/>
        <end position="494"/>
    </location>
</feature>
<evidence type="ECO:0000256" key="2">
    <source>
        <dbReference type="SAM" id="SignalP"/>
    </source>
</evidence>
<name>A0A6G1IWA1_9PLEO</name>
<feature type="transmembrane region" description="Helical" evidence="1">
    <location>
        <begin position="251"/>
        <end position="273"/>
    </location>
</feature>